<accession>K8FCC5</accession>
<keyword evidence="4" id="KW-0809">Transit peptide</keyword>
<dbReference type="InterPro" id="IPR007379">
    <property type="entry name" value="Tim44-like_dom"/>
</dbReference>
<dbReference type="InterPro" id="IPR039544">
    <property type="entry name" value="Tim44-like"/>
</dbReference>
<dbReference type="RefSeq" id="XP_007509570.1">
    <property type="nucleotide sequence ID" value="XM_007509508.1"/>
</dbReference>
<evidence type="ECO:0000256" key="2">
    <source>
        <dbReference type="ARBA" id="ARBA00009597"/>
    </source>
</evidence>
<dbReference type="EMBL" id="FO082266">
    <property type="protein sequence ID" value="CCO19373.1"/>
    <property type="molecule type" value="Genomic_DNA"/>
</dbReference>
<dbReference type="eggNOG" id="KOG2580">
    <property type="taxonomic scope" value="Eukaryota"/>
</dbReference>
<dbReference type="GeneID" id="19012188"/>
<evidence type="ECO:0000256" key="7">
    <source>
        <dbReference type="SAM" id="MobiDB-lite"/>
    </source>
</evidence>
<feature type="region of interest" description="Disordered" evidence="7">
    <location>
        <begin position="250"/>
        <end position="280"/>
    </location>
</feature>
<evidence type="ECO:0000259" key="8">
    <source>
        <dbReference type="SMART" id="SM00978"/>
    </source>
</evidence>
<dbReference type="Gene3D" id="3.10.450.240">
    <property type="match status" value="1"/>
</dbReference>
<evidence type="ECO:0000256" key="6">
    <source>
        <dbReference type="ARBA" id="ARBA00023136"/>
    </source>
</evidence>
<dbReference type="OrthoDB" id="10265990at2759"/>
<evidence type="ECO:0000256" key="3">
    <source>
        <dbReference type="ARBA" id="ARBA00022792"/>
    </source>
</evidence>
<evidence type="ECO:0000256" key="1">
    <source>
        <dbReference type="ARBA" id="ARBA00004273"/>
    </source>
</evidence>
<dbReference type="SMART" id="SM00978">
    <property type="entry name" value="Tim44"/>
    <property type="match status" value="1"/>
</dbReference>
<dbReference type="Pfam" id="PF04280">
    <property type="entry name" value="Tim44"/>
    <property type="match status" value="1"/>
</dbReference>
<name>K8FCC5_9CHLO</name>
<feature type="compositionally biased region" description="Low complexity" evidence="7">
    <location>
        <begin position="11"/>
        <end position="30"/>
    </location>
</feature>
<feature type="compositionally biased region" description="Low complexity" evidence="7">
    <location>
        <begin position="201"/>
        <end position="221"/>
    </location>
</feature>
<keyword evidence="5" id="KW-0496">Mitochondrion</keyword>
<feature type="domain" description="Tim44-like" evidence="8">
    <location>
        <begin position="360"/>
        <end position="518"/>
    </location>
</feature>
<sequence>MIAIAGRRVRLSSSTRFSSSFLSDNNNNNVSHRKDDDECDDDGKNRRWICSSSLTSSLTSSSTSSKSGGRRGMSSDASPSPSSSSSSSSSDSSNSNSKSSSTRNEREKDDDDDDATKKEKKKDGFEGGAKSTTSAKAQDLLNAFRKQREKLQSDPRVKEAFSEAKKFKEEMKREVGMERMFGKGGGAKSASGASEEKEASPESSSSDSSSSNSASSSASASTSFIGRYFNVALDAIREEVRLLNMDETEQFKEKRKKQREKEMRDYAAAAAGGGDGDAPASTAVQIVKPKDPTRFERMFEDVKQKLGFSEENLDKLQQSEAVKKLKNVQEDLRERWETSDSPMVHRIQDASESFFGETDQAEAMKLIRQMDVGFNTSDFLSEVKSTVPDVIKSYLLGDVESLKKMENISPEIIERMDGQINAWKSLGHVVDARLLHVSELELVEIRVLDNSPTVVLQFACQQVNCVRDAKTKEIIEGANDDIQSVHYLWAMQLSDVEFETEDGRKFSKPTWQLREMVLRGMMSIT</sequence>
<dbReference type="PANTHER" id="PTHR10721">
    <property type="entry name" value="MITOCHONDRIAL IMPORT INNER MEMBRANE TRANSLOCASE SUBUNIT TIM44"/>
    <property type="match status" value="1"/>
</dbReference>
<comment type="subcellular location">
    <subcellularLocation>
        <location evidence="1">Mitochondrion inner membrane</location>
    </subcellularLocation>
</comment>
<organism evidence="9 10">
    <name type="scientific">Bathycoccus prasinos</name>
    <dbReference type="NCBI Taxonomy" id="41875"/>
    <lineage>
        <taxon>Eukaryota</taxon>
        <taxon>Viridiplantae</taxon>
        <taxon>Chlorophyta</taxon>
        <taxon>Mamiellophyceae</taxon>
        <taxon>Mamiellales</taxon>
        <taxon>Bathycoccaceae</taxon>
        <taxon>Bathycoccus</taxon>
    </lineage>
</organism>
<evidence type="ECO:0000256" key="4">
    <source>
        <dbReference type="ARBA" id="ARBA00022946"/>
    </source>
</evidence>
<protein>
    <recommendedName>
        <fullName evidence="8">Tim44-like domain-containing protein</fullName>
    </recommendedName>
</protein>
<evidence type="ECO:0000256" key="5">
    <source>
        <dbReference type="ARBA" id="ARBA00023128"/>
    </source>
</evidence>
<evidence type="ECO:0000313" key="10">
    <source>
        <dbReference type="Proteomes" id="UP000198341"/>
    </source>
</evidence>
<proteinExistence type="inferred from homology"/>
<reference evidence="9 10" key="1">
    <citation type="submission" date="2011-10" db="EMBL/GenBank/DDBJ databases">
        <authorList>
            <person name="Genoscope - CEA"/>
        </authorList>
    </citation>
    <scope>NUCLEOTIDE SEQUENCE [LARGE SCALE GENOMIC DNA]</scope>
    <source>
        <strain evidence="9 10">RCC 1105</strain>
    </source>
</reference>
<dbReference type="GO" id="GO:0030150">
    <property type="term" value="P:protein import into mitochondrial matrix"/>
    <property type="evidence" value="ECO:0007669"/>
    <property type="project" value="TreeGrafter"/>
</dbReference>
<feature type="compositionally biased region" description="Basic and acidic residues" evidence="7">
    <location>
        <begin position="149"/>
        <end position="181"/>
    </location>
</feature>
<dbReference type="InterPro" id="IPR032710">
    <property type="entry name" value="NTF2-like_dom_sf"/>
</dbReference>
<dbReference type="Proteomes" id="UP000198341">
    <property type="component" value="Chromosome 13"/>
</dbReference>
<keyword evidence="6" id="KW-0472">Membrane</keyword>
<comment type="similarity">
    <text evidence="2">Belongs to the Tim44 family.</text>
</comment>
<dbReference type="GO" id="GO:0005743">
    <property type="term" value="C:mitochondrial inner membrane"/>
    <property type="evidence" value="ECO:0007669"/>
    <property type="project" value="UniProtKB-SubCell"/>
</dbReference>
<dbReference type="KEGG" id="bpg:Bathy13g02360"/>
<evidence type="ECO:0000313" key="9">
    <source>
        <dbReference type="EMBL" id="CCO19373.1"/>
    </source>
</evidence>
<dbReference type="AlphaFoldDB" id="K8FCC5"/>
<keyword evidence="10" id="KW-1185">Reference proteome</keyword>
<feature type="compositionally biased region" description="Low complexity" evidence="7">
    <location>
        <begin position="51"/>
        <end position="101"/>
    </location>
</feature>
<dbReference type="SUPFAM" id="SSF54427">
    <property type="entry name" value="NTF2-like"/>
    <property type="match status" value="1"/>
</dbReference>
<dbReference type="PANTHER" id="PTHR10721:SF1">
    <property type="entry name" value="MITOCHONDRIAL IMPORT INNER MEMBRANE TRANSLOCASE SUBUNIT TIM44"/>
    <property type="match status" value="1"/>
</dbReference>
<dbReference type="STRING" id="41875.K8FCC5"/>
<dbReference type="GO" id="GO:0051087">
    <property type="term" value="F:protein-folding chaperone binding"/>
    <property type="evidence" value="ECO:0007669"/>
    <property type="project" value="TreeGrafter"/>
</dbReference>
<feature type="compositionally biased region" description="Basic and acidic residues" evidence="7">
    <location>
        <begin position="115"/>
        <end position="125"/>
    </location>
</feature>
<keyword evidence="3" id="KW-0999">Mitochondrion inner membrane</keyword>
<feature type="region of interest" description="Disordered" evidence="7">
    <location>
        <begin position="1"/>
        <end position="221"/>
    </location>
</feature>
<gene>
    <name evidence="9" type="ordered locus">Bathy13g02360</name>
</gene>